<feature type="region of interest" description="Disordered" evidence="1">
    <location>
        <begin position="198"/>
        <end position="224"/>
    </location>
</feature>
<sequence>MLRSILPTIFDVLTHNSPLPTSTRLSLALLKELDSPTRELDSSNEAALGDELLSSVGSPKLVHMASADPQDGPFRRENSGDVYANVDDEDLDGLIEGRHAGCLSFEEQQDCIADAQQEGFFSPILPTPSTPVVSTAASRRRTSSPSPSPRSALTSPPPTSATVPATVLYAESKHLLQPVHFHAIQQRPPTTMSIDVDYGSDRLGPARMSSSSPTSTAPTATSPRLEVEVVYDEEDEEEDEEEPVTVAKTAKPTVPSQAYRKAIGVGADYLEDLWSDLEPPTINTVPTVINTVSTAINTVPPETTRTTTTSTTTTTTTRRTTIAETSTRRSTVAPTPKSTRREQGRETSFGCGMVEVLGERRLRSRRLEHGVLGELLRRSLIRRNGPGTNKGSCDDLVGSATISLISTCHALQDSQFVLGPCRLF</sequence>
<dbReference type="WBParaSite" id="L893_g20661.t2">
    <property type="protein sequence ID" value="L893_g20661.t2"/>
    <property type="gene ID" value="L893_g20661"/>
</dbReference>
<feature type="compositionally biased region" description="Low complexity" evidence="1">
    <location>
        <begin position="303"/>
        <end position="331"/>
    </location>
</feature>
<dbReference type="Proteomes" id="UP000095287">
    <property type="component" value="Unplaced"/>
</dbReference>
<feature type="compositionally biased region" description="Low complexity" evidence="1">
    <location>
        <begin position="132"/>
        <end position="160"/>
    </location>
</feature>
<feature type="region of interest" description="Disordered" evidence="1">
    <location>
        <begin position="299"/>
        <end position="346"/>
    </location>
</feature>
<dbReference type="AlphaFoldDB" id="A0A1I7YWV4"/>
<evidence type="ECO:0000256" key="1">
    <source>
        <dbReference type="SAM" id="MobiDB-lite"/>
    </source>
</evidence>
<name>A0A1I7YWV4_9BILA</name>
<feature type="compositionally biased region" description="Low complexity" evidence="1">
    <location>
        <begin position="209"/>
        <end position="223"/>
    </location>
</feature>
<organism evidence="2 3">
    <name type="scientific">Steinernema glaseri</name>
    <dbReference type="NCBI Taxonomy" id="37863"/>
    <lineage>
        <taxon>Eukaryota</taxon>
        <taxon>Metazoa</taxon>
        <taxon>Ecdysozoa</taxon>
        <taxon>Nematoda</taxon>
        <taxon>Chromadorea</taxon>
        <taxon>Rhabditida</taxon>
        <taxon>Tylenchina</taxon>
        <taxon>Panagrolaimomorpha</taxon>
        <taxon>Strongyloidoidea</taxon>
        <taxon>Steinernematidae</taxon>
        <taxon>Steinernema</taxon>
    </lineage>
</organism>
<reference evidence="3" key="1">
    <citation type="submission" date="2016-11" db="UniProtKB">
        <authorList>
            <consortium name="WormBaseParasite"/>
        </authorList>
    </citation>
    <scope>IDENTIFICATION</scope>
</reference>
<protein>
    <submittedName>
        <fullName evidence="3">Flocculation protein FLO11-like</fullName>
    </submittedName>
</protein>
<evidence type="ECO:0000313" key="2">
    <source>
        <dbReference type="Proteomes" id="UP000095287"/>
    </source>
</evidence>
<keyword evidence="2" id="KW-1185">Reference proteome</keyword>
<feature type="region of interest" description="Disordered" evidence="1">
    <location>
        <begin position="122"/>
        <end position="160"/>
    </location>
</feature>
<proteinExistence type="predicted"/>
<evidence type="ECO:0000313" key="3">
    <source>
        <dbReference type="WBParaSite" id="L893_g20661.t2"/>
    </source>
</evidence>
<accession>A0A1I7YWV4</accession>